<feature type="region of interest" description="Disordered" evidence="1">
    <location>
        <begin position="341"/>
        <end position="405"/>
    </location>
</feature>
<accession>A0A0G4H7M4</accession>
<feature type="compositionally biased region" description="Basic residues" evidence="1">
    <location>
        <begin position="378"/>
        <end position="405"/>
    </location>
</feature>
<reference evidence="2" key="1">
    <citation type="submission" date="2014-11" db="EMBL/GenBank/DDBJ databases">
        <authorList>
            <person name="Otto D Thomas"/>
            <person name="Naeem Raeece"/>
        </authorList>
    </citation>
    <scope>NUCLEOTIDE SEQUENCE</scope>
</reference>
<feature type="region of interest" description="Disordered" evidence="1">
    <location>
        <begin position="274"/>
        <end position="305"/>
    </location>
</feature>
<sequence length="430" mass="47188">MDVPQEAWRQIPSVGCHRRQHHKLSQDAATRSQRAARGMDRENRTEPPFSTVIRLREERAGLLNGPFMRRLRALKFMYQLQLLSPQSTTTIGHVEYRIGGNVREVQRFVRRLKAAGFLPQAQPGRGPHPLTGMRAPTAPGVVAGRQALPSVAAIPVSLIFPGCSVRKTLLVTPDRGGRLDAVALTQAAQNKVRGCKKGAELFVSRAVAIAAGFVFESDCQPVTQSSPENRRRHPTRAAAALTVPQQQQIQGRVGGTVRGAQVCSAGSNWVRLKEVEWKEDEGDEGEGRRDVDSESQPQAGGTEGDPFWTILKELLSASSNKTLQMVLTTQSFMETHPITALPGPSPPCQALTRAPTQTGGAEERDTKTPCLSDLQLPRRPRNSNRKRARRGRRMTTARRNRKSACRARWFSTGGNTCLPRGETSPPGLEG</sequence>
<evidence type="ECO:0000313" key="2">
    <source>
        <dbReference type="EMBL" id="CEM39759.1"/>
    </source>
</evidence>
<gene>
    <name evidence="2" type="ORF">Cvel_25013</name>
</gene>
<dbReference type="VEuPathDB" id="CryptoDB:Cvel_25013"/>
<feature type="region of interest" description="Disordered" evidence="1">
    <location>
        <begin position="1"/>
        <end position="45"/>
    </location>
</feature>
<evidence type="ECO:0000256" key="1">
    <source>
        <dbReference type="SAM" id="MobiDB-lite"/>
    </source>
</evidence>
<organism evidence="2">
    <name type="scientific">Chromera velia CCMP2878</name>
    <dbReference type="NCBI Taxonomy" id="1169474"/>
    <lineage>
        <taxon>Eukaryota</taxon>
        <taxon>Sar</taxon>
        <taxon>Alveolata</taxon>
        <taxon>Colpodellida</taxon>
        <taxon>Chromeraceae</taxon>
        <taxon>Chromera</taxon>
    </lineage>
</organism>
<dbReference type="EMBL" id="CDMZ01001954">
    <property type="protein sequence ID" value="CEM39759.1"/>
    <property type="molecule type" value="Genomic_DNA"/>
</dbReference>
<dbReference type="AlphaFoldDB" id="A0A0G4H7M4"/>
<name>A0A0G4H7M4_9ALVE</name>
<protein>
    <submittedName>
        <fullName evidence="2">Uncharacterized protein</fullName>
    </submittedName>
</protein>
<proteinExistence type="predicted"/>